<dbReference type="AlphaFoldDB" id="A0A836GSJ4"/>
<name>A0A836GSJ4_9TRYP</name>
<dbReference type="Proteomes" id="UP000673552">
    <property type="component" value="Chromosome 36"/>
</dbReference>
<comment type="caution">
    <text evidence="1">The sequence shown here is derived from an EMBL/GenBank/DDBJ whole genome shotgun (WGS) entry which is preliminary data.</text>
</comment>
<accession>A0A836GSJ4</accession>
<evidence type="ECO:0000313" key="2">
    <source>
        <dbReference type="Proteomes" id="UP000673552"/>
    </source>
</evidence>
<protein>
    <submittedName>
        <fullName evidence="1">Uncharacterized protein</fullName>
    </submittedName>
</protein>
<evidence type="ECO:0000313" key="1">
    <source>
        <dbReference type="EMBL" id="KAG5464201.1"/>
    </source>
</evidence>
<dbReference type="RefSeq" id="XP_067174138.1">
    <property type="nucleotide sequence ID" value="XM_067318033.1"/>
</dbReference>
<dbReference type="EMBL" id="JAFEUZ010000036">
    <property type="protein sequence ID" value="KAG5464201.1"/>
    <property type="molecule type" value="Genomic_DNA"/>
</dbReference>
<sequence length="215" mass="23666">MDNAFSCSSHDLLELERQASRHGTSLFPCQEGTCRHESRGGCAAIMWEKRAPRKAVQTFSFDGAPPHHRSSHGTFHSGVAGSSLKSSCVAHAAREYGGSRCATYHRGPHCFPTPRYREALSRQRHDAGARGGGLVCGCDGALCCAAKTLDVLSSTAPSTQAEDDLWLLWSAVPHHLLMQLIHTPQDAEVLLARLREEQHLLENSDINETVHYERR</sequence>
<proteinExistence type="predicted"/>
<dbReference type="OrthoDB" id="259766at2759"/>
<organism evidence="1 2">
    <name type="scientific">Leishmania martiniquensis</name>
    <dbReference type="NCBI Taxonomy" id="1580590"/>
    <lineage>
        <taxon>Eukaryota</taxon>
        <taxon>Discoba</taxon>
        <taxon>Euglenozoa</taxon>
        <taxon>Kinetoplastea</taxon>
        <taxon>Metakinetoplastina</taxon>
        <taxon>Trypanosomatida</taxon>
        <taxon>Trypanosomatidae</taxon>
        <taxon>Leishmaniinae</taxon>
        <taxon>Leishmania</taxon>
    </lineage>
</organism>
<keyword evidence="2" id="KW-1185">Reference proteome</keyword>
<reference evidence="1 2" key="1">
    <citation type="submission" date="2021-03" db="EMBL/GenBank/DDBJ databases">
        <title>Leishmania (Mundinia) martiniquensis Genome sequencing and assembly.</title>
        <authorList>
            <person name="Almutairi H."/>
            <person name="Gatherer D."/>
        </authorList>
    </citation>
    <scope>NUCLEOTIDE SEQUENCE [LARGE SCALE GENOMIC DNA]</scope>
    <source>
        <strain evidence="1">LSCM1</strain>
    </source>
</reference>
<dbReference type="KEGG" id="lmat:92510545"/>
<dbReference type="GeneID" id="92510545"/>
<gene>
    <name evidence="1" type="ORF">LSCM1_00381</name>
</gene>